<organism evidence="1 2">
    <name type="scientific">Caenibius tardaugens NBRC 16725</name>
    <dbReference type="NCBI Taxonomy" id="1219035"/>
    <lineage>
        <taxon>Bacteria</taxon>
        <taxon>Pseudomonadati</taxon>
        <taxon>Pseudomonadota</taxon>
        <taxon>Alphaproteobacteria</taxon>
        <taxon>Sphingomonadales</taxon>
        <taxon>Erythrobacteraceae</taxon>
        <taxon>Caenibius</taxon>
    </lineage>
</organism>
<reference evidence="1 2" key="1">
    <citation type="submission" date="2013-09" db="EMBL/GenBank/DDBJ databases">
        <title>Whole genome shotgun sequence of Novosphingobium tardaugens NBRC 16725.</title>
        <authorList>
            <person name="Isaki S."/>
            <person name="Hosoyama A."/>
            <person name="Tsuchikane K."/>
            <person name="Katsumata H."/>
            <person name="Ando Y."/>
            <person name="Yamazaki S."/>
            <person name="Fujita N."/>
        </authorList>
    </citation>
    <scope>NUCLEOTIDE SEQUENCE [LARGE SCALE GENOMIC DNA]</scope>
    <source>
        <strain evidence="1 2">NBRC 16725</strain>
    </source>
</reference>
<comment type="caution">
    <text evidence="1">The sequence shown here is derived from an EMBL/GenBank/DDBJ whole genome shotgun (WGS) entry which is preliminary data.</text>
</comment>
<dbReference type="EMBL" id="BASZ01000017">
    <property type="protein sequence ID" value="GAD51085.1"/>
    <property type="molecule type" value="Genomic_DNA"/>
</dbReference>
<gene>
    <name evidence="1" type="ORF">NT2_17_00020</name>
</gene>
<sequence>MYRKHADRLIVRDVKQQLKELQARLEWADWRFAVTASCAEHPEWYRHHLPHLHQSVRALLLDGGVDVSEKPVPFTIVGNELPGS</sequence>
<dbReference type="AlphaFoldDB" id="U2YQ58"/>
<evidence type="ECO:0000313" key="1">
    <source>
        <dbReference type="EMBL" id="GAD51085.1"/>
    </source>
</evidence>
<name>U2YQ58_9SPHN</name>
<dbReference type="RefSeq" id="WP_021691903.1">
    <property type="nucleotide sequence ID" value="NZ_BASZ01000017.1"/>
</dbReference>
<evidence type="ECO:0000313" key="2">
    <source>
        <dbReference type="Proteomes" id="UP000016568"/>
    </source>
</evidence>
<accession>U2YQ58</accession>
<proteinExistence type="predicted"/>
<dbReference type="Proteomes" id="UP000016568">
    <property type="component" value="Unassembled WGS sequence"/>
</dbReference>
<keyword evidence="2" id="KW-1185">Reference proteome</keyword>
<protein>
    <submittedName>
        <fullName evidence="1">Uncharacterized protein</fullName>
    </submittedName>
</protein>
<dbReference type="KEGG" id="ntd:EGO55_04340"/>